<name>Q6ILV9_DROME</name>
<protein>
    <submittedName>
        <fullName evidence="1">HDC08264</fullName>
    </submittedName>
</protein>
<gene>
    <name evidence="1" type="ORF">HDC08264</name>
</gene>
<dbReference type="AlphaFoldDB" id="Q6ILV9"/>
<proteinExistence type="predicted"/>
<organism evidence="1">
    <name type="scientific">Drosophila melanogaster</name>
    <name type="common">Fruit fly</name>
    <dbReference type="NCBI Taxonomy" id="7227"/>
    <lineage>
        <taxon>Eukaryota</taxon>
        <taxon>Metazoa</taxon>
        <taxon>Ecdysozoa</taxon>
        <taxon>Arthropoda</taxon>
        <taxon>Hexapoda</taxon>
        <taxon>Insecta</taxon>
        <taxon>Pterygota</taxon>
        <taxon>Neoptera</taxon>
        <taxon>Endopterygota</taxon>
        <taxon>Diptera</taxon>
        <taxon>Brachycera</taxon>
        <taxon>Muscomorpha</taxon>
        <taxon>Ephydroidea</taxon>
        <taxon>Drosophilidae</taxon>
        <taxon>Drosophila</taxon>
        <taxon>Sophophora</taxon>
    </lineage>
</organism>
<reference evidence="1" key="1">
    <citation type="journal article" date="2003" name="Genome Biol.">
        <title>An integrated gene annotation and transcriptional profiling approach towards the full gene content of the Drosophila genome.</title>
        <authorList>
            <person name="Hild M."/>
            <person name="Beckmann B."/>
            <person name="Haas S.A."/>
            <person name="Koch B."/>
            <person name="Solovyev V."/>
            <person name="Busold C."/>
            <person name="Fellenberg K."/>
            <person name="Boutros M."/>
            <person name="Vingron M."/>
            <person name="Sauer F."/>
            <person name="Hoheisel J.D."/>
            <person name="Paro R."/>
        </authorList>
    </citation>
    <scope>NUCLEOTIDE SEQUENCE</scope>
</reference>
<dbReference type="EMBL" id="BK001907">
    <property type="protein sequence ID" value="DAA02753.1"/>
    <property type="molecule type" value="Genomic_DNA"/>
</dbReference>
<sequence length="104" mass="11445">MSRRRLPKVVAKATEWARAQLIGPGNAGVCEWAPIESGDAFKMAVKRTTLKAECSLAGPPRPGCWVAGGWWVGRQLEGAGWPCKWRELGARSWEQEQPAARSQD</sequence>
<evidence type="ECO:0000313" key="1">
    <source>
        <dbReference type="EMBL" id="DAA02753.1"/>
    </source>
</evidence>
<accession>Q6ILV9</accession>